<dbReference type="EMBL" id="FNNG01000001">
    <property type="protein sequence ID" value="SDW01954.1"/>
    <property type="molecule type" value="Genomic_DNA"/>
</dbReference>
<dbReference type="PROSITE" id="PS51257">
    <property type="entry name" value="PROKAR_LIPOPROTEIN"/>
    <property type="match status" value="1"/>
</dbReference>
<name>A0A1H2Q5L1_9FIRM</name>
<accession>A0A1H2Q5L1</accession>
<reference evidence="1 2" key="1">
    <citation type="submission" date="2016-10" db="EMBL/GenBank/DDBJ databases">
        <authorList>
            <person name="de Groot N.N."/>
        </authorList>
    </citation>
    <scope>NUCLEOTIDE SEQUENCE [LARGE SCALE GENOMIC DNA]</scope>
    <source>
        <strain evidence="1 2">DSM 23310</strain>
    </source>
</reference>
<dbReference type="RefSeq" id="WP_093749690.1">
    <property type="nucleotide sequence ID" value="NZ_BSYN01000001.1"/>
</dbReference>
<organism evidence="1 2">
    <name type="scientific">Tepidimicrobium xylanilyticum</name>
    <dbReference type="NCBI Taxonomy" id="1123352"/>
    <lineage>
        <taxon>Bacteria</taxon>
        <taxon>Bacillati</taxon>
        <taxon>Bacillota</taxon>
        <taxon>Tissierellia</taxon>
        <taxon>Tissierellales</taxon>
        <taxon>Tepidimicrobiaceae</taxon>
        <taxon>Tepidimicrobium</taxon>
    </lineage>
</organism>
<protein>
    <submittedName>
        <fullName evidence="1">Bla regulator protein blaR1</fullName>
    </submittedName>
</protein>
<proteinExistence type="predicted"/>
<dbReference type="OrthoDB" id="9762883at2"/>
<evidence type="ECO:0000313" key="2">
    <source>
        <dbReference type="Proteomes" id="UP000198828"/>
    </source>
</evidence>
<gene>
    <name evidence="1" type="ORF">SAMN05660923_00051</name>
</gene>
<sequence>MRRLLVYGIALTMSISILGCNPSKDKIAGAENHIEEVDVDVENLEEVRNTVKEFGGKLQSVYLLAPENVLEESMKENYGGLVTSELIEKWLKEPENAPGRLVSSPWPDRIEILDIERVSESKYDVEGEIVEITSNEDEKDITRPIILTVEKTDENWIISDVVLGEYNE</sequence>
<evidence type="ECO:0000313" key="1">
    <source>
        <dbReference type="EMBL" id="SDW01954.1"/>
    </source>
</evidence>
<keyword evidence="2" id="KW-1185">Reference proteome</keyword>
<dbReference type="Proteomes" id="UP000198828">
    <property type="component" value="Unassembled WGS sequence"/>
</dbReference>
<dbReference type="AlphaFoldDB" id="A0A1H2Q5L1"/>